<gene>
    <name evidence="1" type="ORF">NT6N_26580</name>
</gene>
<accession>A0AAT9FNU4</accession>
<protein>
    <submittedName>
        <fullName evidence="1">Uncharacterized protein</fullName>
    </submittedName>
</protein>
<dbReference type="AlphaFoldDB" id="A0AAT9FNU4"/>
<organism evidence="1">
    <name type="scientific">Oceaniferula spumae</name>
    <dbReference type="NCBI Taxonomy" id="2979115"/>
    <lineage>
        <taxon>Bacteria</taxon>
        <taxon>Pseudomonadati</taxon>
        <taxon>Verrucomicrobiota</taxon>
        <taxon>Verrucomicrobiia</taxon>
        <taxon>Verrucomicrobiales</taxon>
        <taxon>Verrucomicrobiaceae</taxon>
        <taxon>Oceaniferula</taxon>
    </lineage>
</organism>
<dbReference type="EMBL" id="AP026866">
    <property type="protein sequence ID" value="BDS07618.1"/>
    <property type="molecule type" value="Genomic_DNA"/>
</dbReference>
<dbReference type="KEGG" id="osu:NT6N_26580"/>
<name>A0AAT9FNU4_9BACT</name>
<reference evidence="1" key="1">
    <citation type="submission" date="2024-07" db="EMBL/GenBank/DDBJ databases">
        <title>Complete genome sequence of Verrucomicrobiaceae bacterium NT6N.</title>
        <authorList>
            <person name="Huang C."/>
            <person name="Takami H."/>
            <person name="Hamasaki K."/>
        </authorList>
    </citation>
    <scope>NUCLEOTIDE SEQUENCE</scope>
    <source>
        <strain evidence="1">NT6N</strain>
    </source>
</reference>
<proteinExistence type="predicted"/>
<sequence length="39" mass="4431">MVNMGQMLMAAIMKMTARPEYGLLNFLLSDIHSTKLMND</sequence>
<evidence type="ECO:0000313" key="1">
    <source>
        <dbReference type="EMBL" id="BDS07618.1"/>
    </source>
</evidence>